<evidence type="ECO:0000313" key="3">
    <source>
        <dbReference type="EMBL" id="OXM68362.1"/>
    </source>
</evidence>
<accession>A0A229TAU1</accession>
<proteinExistence type="predicted"/>
<dbReference type="AlphaFoldDB" id="A0A229TAU1"/>
<gene>
    <name evidence="3" type="ORF">CF165_12620</name>
</gene>
<dbReference type="EMBL" id="NMUL01000010">
    <property type="protein sequence ID" value="OXM68362.1"/>
    <property type="molecule type" value="Genomic_DNA"/>
</dbReference>
<dbReference type="Gene3D" id="3.20.20.70">
    <property type="entry name" value="Aldolase class I"/>
    <property type="match status" value="1"/>
</dbReference>
<keyword evidence="4" id="KW-1185">Reference proteome</keyword>
<dbReference type="GO" id="GO:0016491">
    <property type="term" value="F:oxidoreductase activity"/>
    <property type="evidence" value="ECO:0007669"/>
    <property type="project" value="InterPro"/>
</dbReference>
<dbReference type="InterPro" id="IPR000262">
    <property type="entry name" value="FMN-dep_DH"/>
</dbReference>
<evidence type="ECO:0000313" key="4">
    <source>
        <dbReference type="Proteomes" id="UP000215199"/>
    </source>
</evidence>
<organism evidence="3 4">
    <name type="scientific">Amycolatopsis vastitatis</name>
    <dbReference type="NCBI Taxonomy" id="1905142"/>
    <lineage>
        <taxon>Bacteria</taxon>
        <taxon>Bacillati</taxon>
        <taxon>Actinomycetota</taxon>
        <taxon>Actinomycetes</taxon>
        <taxon>Pseudonocardiales</taxon>
        <taxon>Pseudonocardiaceae</taxon>
        <taxon>Amycolatopsis</taxon>
    </lineage>
</organism>
<dbReference type="Proteomes" id="UP000215199">
    <property type="component" value="Unassembled WGS sequence"/>
</dbReference>
<reference evidence="4" key="1">
    <citation type="submission" date="2017-07" db="EMBL/GenBank/DDBJ databases">
        <title>Comparative genome mining reveals phylogenetic distribution patterns of secondary metabolites in Amycolatopsis.</title>
        <authorList>
            <person name="Adamek M."/>
            <person name="Alanjary M."/>
            <person name="Sales-Ortells H."/>
            <person name="Goodfellow M."/>
            <person name="Bull A.T."/>
            <person name="Kalinowski J."/>
            <person name="Ziemert N."/>
        </authorList>
    </citation>
    <scope>NUCLEOTIDE SEQUENCE [LARGE SCALE GENOMIC DNA]</scope>
    <source>
        <strain evidence="4">H5</strain>
    </source>
</reference>
<dbReference type="Pfam" id="PF01070">
    <property type="entry name" value="FMN_dh"/>
    <property type="match status" value="1"/>
</dbReference>
<sequence length="116" mass="13050">MVFKGILTVEDTRRVAVAGADGIVVSNHRGRAVGRCGSLPHRNVDDPMGARWIRRELTRSLFPSSKSSCPGCLPQAHHEPRVRIRSTSRRCCRQRGSFRPFSFIVRRCRSWTACTG</sequence>
<evidence type="ECO:0000256" key="1">
    <source>
        <dbReference type="ARBA" id="ARBA00001917"/>
    </source>
</evidence>
<comment type="caution">
    <text evidence="3">The sequence shown here is derived from an EMBL/GenBank/DDBJ whole genome shotgun (WGS) entry which is preliminary data.</text>
</comment>
<protein>
    <recommendedName>
        <fullName evidence="2">FMN-dependent dehydrogenase domain-containing protein</fullName>
    </recommendedName>
</protein>
<comment type="cofactor">
    <cofactor evidence="1">
        <name>FMN</name>
        <dbReference type="ChEBI" id="CHEBI:58210"/>
    </cofactor>
</comment>
<evidence type="ECO:0000259" key="2">
    <source>
        <dbReference type="Pfam" id="PF01070"/>
    </source>
</evidence>
<feature type="domain" description="FMN-dependent dehydrogenase" evidence="2">
    <location>
        <begin position="2"/>
        <end position="33"/>
    </location>
</feature>
<dbReference type="InterPro" id="IPR013785">
    <property type="entry name" value="Aldolase_TIM"/>
</dbReference>
<name>A0A229TAU1_9PSEU</name>
<dbReference type="SUPFAM" id="SSF51412">
    <property type="entry name" value="Inosine monophosphate dehydrogenase (IMPDH)"/>
    <property type="match status" value="1"/>
</dbReference>